<dbReference type="Gene3D" id="3.40.50.620">
    <property type="entry name" value="HUPs"/>
    <property type="match status" value="1"/>
</dbReference>
<accession>A0A660SJ78</accession>
<dbReference type="FunFam" id="1.10.730.10:FF:000008">
    <property type="entry name" value="Arginine--tRNA ligase"/>
    <property type="match status" value="1"/>
</dbReference>
<dbReference type="InterPro" id="IPR009080">
    <property type="entry name" value="tRNAsynth_Ia_anticodon-bd"/>
</dbReference>
<evidence type="ECO:0000256" key="9">
    <source>
        <dbReference type="ARBA" id="ARBA00023146"/>
    </source>
</evidence>
<dbReference type="PANTHER" id="PTHR11956">
    <property type="entry name" value="ARGINYL-TRNA SYNTHETASE"/>
    <property type="match status" value="1"/>
</dbReference>
<dbReference type="Proteomes" id="UP000271125">
    <property type="component" value="Unassembled WGS sequence"/>
</dbReference>
<evidence type="ECO:0000256" key="8">
    <source>
        <dbReference type="ARBA" id="ARBA00022917"/>
    </source>
</evidence>
<comment type="catalytic activity">
    <reaction evidence="10">
        <text>tRNA(Arg) + L-arginine + ATP = L-arginyl-tRNA(Arg) + AMP + diphosphate</text>
        <dbReference type="Rhea" id="RHEA:20301"/>
        <dbReference type="Rhea" id="RHEA-COMP:9658"/>
        <dbReference type="Rhea" id="RHEA-COMP:9673"/>
        <dbReference type="ChEBI" id="CHEBI:30616"/>
        <dbReference type="ChEBI" id="CHEBI:32682"/>
        <dbReference type="ChEBI" id="CHEBI:33019"/>
        <dbReference type="ChEBI" id="CHEBI:78442"/>
        <dbReference type="ChEBI" id="CHEBI:78513"/>
        <dbReference type="ChEBI" id="CHEBI:456215"/>
        <dbReference type="EC" id="6.1.1.19"/>
    </reaction>
</comment>
<evidence type="ECO:0000256" key="3">
    <source>
        <dbReference type="ARBA" id="ARBA00012837"/>
    </source>
</evidence>
<dbReference type="GO" id="GO:0005737">
    <property type="term" value="C:cytoplasm"/>
    <property type="evidence" value="ECO:0007669"/>
    <property type="project" value="UniProtKB-SubCell"/>
</dbReference>
<gene>
    <name evidence="13" type="ORF">DRP43_02955</name>
</gene>
<evidence type="ECO:0000256" key="6">
    <source>
        <dbReference type="ARBA" id="ARBA00022741"/>
    </source>
</evidence>
<dbReference type="Pfam" id="PF00750">
    <property type="entry name" value="tRNA-synt_1d"/>
    <property type="match status" value="1"/>
</dbReference>
<dbReference type="SMART" id="SM00836">
    <property type="entry name" value="DALR_1"/>
    <property type="match status" value="1"/>
</dbReference>
<feature type="domain" description="DALR anticodon binding" evidence="12">
    <location>
        <begin position="178"/>
        <end position="296"/>
    </location>
</feature>
<keyword evidence="7 11" id="KW-0067">ATP-binding</keyword>
<dbReference type="InterPro" id="IPR035684">
    <property type="entry name" value="ArgRS_core"/>
</dbReference>
<dbReference type="GO" id="GO:0006420">
    <property type="term" value="P:arginyl-tRNA aminoacylation"/>
    <property type="evidence" value="ECO:0007669"/>
    <property type="project" value="InterPro"/>
</dbReference>
<evidence type="ECO:0000256" key="1">
    <source>
        <dbReference type="ARBA" id="ARBA00004496"/>
    </source>
</evidence>
<evidence type="ECO:0000313" key="13">
    <source>
        <dbReference type="EMBL" id="RKX70895.1"/>
    </source>
</evidence>
<dbReference type="PANTHER" id="PTHR11956:SF5">
    <property type="entry name" value="ARGININE--TRNA LIGASE, CYTOPLASMIC"/>
    <property type="match status" value="1"/>
</dbReference>
<comment type="subcellular location">
    <subcellularLocation>
        <location evidence="1">Cytoplasm</location>
    </subcellularLocation>
</comment>
<keyword evidence="9 11" id="KW-0030">Aminoacyl-tRNA synthetase</keyword>
<evidence type="ECO:0000256" key="11">
    <source>
        <dbReference type="RuleBase" id="RU363038"/>
    </source>
</evidence>
<dbReference type="InterPro" id="IPR008909">
    <property type="entry name" value="DALR_anticod-bd"/>
</dbReference>
<organism evidence="13 14">
    <name type="scientific">candidate division TA06 bacterium</name>
    <dbReference type="NCBI Taxonomy" id="2250710"/>
    <lineage>
        <taxon>Bacteria</taxon>
        <taxon>Bacteria division TA06</taxon>
    </lineage>
</organism>
<keyword evidence="4" id="KW-0963">Cytoplasm</keyword>
<evidence type="ECO:0000256" key="7">
    <source>
        <dbReference type="ARBA" id="ARBA00022840"/>
    </source>
</evidence>
<dbReference type="SUPFAM" id="SSF47323">
    <property type="entry name" value="Anticodon-binding domain of a subclass of class I aminoacyl-tRNA synthetases"/>
    <property type="match status" value="1"/>
</dbReference>
<dbReference type="Gene3D" id="1.10.730.10">
    <property type="entry name" value="Isoleucyl-tRNA Synthetase, Domain 1"/>
    <property type="match status" value="1"/>
</dbReference>
<dbReference type="InterPro" id="IPR014729">
    <property type="entry name" value="Rossmann-like_a/b/a_fold"/>
</dbReference>
<keyword evidence="8 11" id="KW-0648">Protein biosynthesis</keyword>
<keyword evidence="5 11" id="KW-0436">Ligase</keyword>
<protein>
    <recommendedName>
        <fullName evidence="3">arginine--tRNA ligase</fullName>
        <ecNumber evidence="3">6.1.1.19</ecNumber>
    </recommendedName>
</protein>
<dbReference type="InterPro" id="IPR001278">
    <property type="entry name" value="Arg-tRNA-ligase"/>
</dbReference>
<dbReference type="EMBL" id="QNBD01000113">
    <property type="protein sequence ID" value="RKX70895.1"/>
    <property type="molecule type" value="Genomic_DNA"/>
</dbReference>
<evidence type="ECO:0000256" key="5">
    <source>
        <dbReference type="ARBA" id="ARBA00022598"/>
    </source>
</evidence>
<evidence type="ECO:0000259" key="12">
    <source>
        <dbReference type="SMART" id="SM00836"/>
    </source>
</evidence>
<dbReference type="Pfam" id="PF05746">
    <property type="entry name" value="DALR_1"/>
    <property type="match status" value="1"/>
</dbReference>
<dbReference type="SUPFAM" id="SSF52374">
    <property type="entry name" value="Nucleotidylyl transferase"/>
    <property type="match status" value="1"/>
</dbReference>
<comment type="caution">
    <text evidence="13">The sequence shown here is derived from an EMBL/GenBank/DDBJ whole genome shotgun (WGS) entry which is preliminary data.</text>
</comment>
<dbReference type="AlphaFoldDB" id="A0A660SJ78"/>
<reference evidence="13 14" key="1">
    <citation type="submission" date="2018-06" db="EMBL/GenBank/DDBJ databases">
        <title>Extensive metabolic versatility and redundancy in microbially diverse, dynamic hydrothermal sediments.</title>
        <authorList>
            <person name="Dombrowski N."/>
            <person name="Teske A."/>
            <person name="Baker B.J."/>
        </authorList>
    </citation>
    <scope>NUCLEOTIDE SEQUENCE [LARGE SCALE GENOMIC DNA]</scope>
    <source>
        <strain evidence="13">B10_G13</strain>
    </source>
</reference>
<dbReference type="GO" id="GO:0005524">
    <property type="term" value="F:ATP binding"/>
    <property type="evidence" value="ECO:0007669"/>
    <property type="project" value="UniProtKB-KW"/>
</dbReference>
<evidence type="ECO:0000256" key="2">
    <source>
        <dbReference type="ARBA" id="ARBA00005594"/>
    </source>
</evidence>
<proteinExistence type="inferred from homology"/>
<dbReference type="GO" id="GO:0004814">
    <property type="term" value="F:arginine-tRNA ligase activity"/>
    <property type="evidence" value="ECO:0007669"/>
    <property type="project" value="UniProtKB-EC"/>
</dbReference>
<evidence type="ECO:0000256" key="10">
    <source>
        <dbReference type="ARBA" id="ARBA00049339"/>
    </source>
</evidence>
<keyword evidence="6 11" id="KW-0547">Nucleotide-binding</keyword>
<sequence>MIHEKSIRKEDLPEFVVKQLRENNLLYTKENAIFFKSTDFGDDKDRPIIKGDGEYAYILPDAAYHEDKMRRGFDYLIDIFGPDHHGYKKRLKAIFQAMGYNPDHLEIILHQMVNLTNEGNKIKMSKRKGYIVSLDDLIDDIGKDAARFFFVLRKVNSHLDFDLELAKQKTEENPVYYVQYAHARISSIIRFANEKGIDLTEKPDISTLREEKELMLIKKIIQFPEILDDVISRREPSILPRYLIELSSKFHNFYNDIRVVTDDKELTKARITLIKAVKNTLRIGLDLIGVDAPEKM</sequence>
<evidence type="ECO:0000256" key="4">
    <source>
        <dbReference type="ARBA" id="ARBA00022490"/>
    </source>
</evidence>
<evidence type="ECO:0000313" key="14">
    <source>
        <dbReference type="Proteomes" id="UP000271125"/>
    </source>
</evidence>
<name>A0A660SJ78_UNCT6</name>
<comment type="similarity">
    <text evidence="2 11">Belongs to the class-I aminoacyl-tRNA synthetase family.</text>
</comment>
<dbReference type="EC" id="6.1.1.19" evidence="3"/>